<evidence type="ECO:0000313" key="2">
    <source>
        <dbReference type="EMBL" id="GFO24568.1"/>
    </source>
</evidence>
<feature type="compositionally biased region" description="Polar residues" evidence="1">
    <location>
        <begin position="42"/>
        <end position="61"/>
    </location>
</feature>
<dbReference type="Proteomes" id="UP000735302">
    <property type="component" value="Unassembled WGS sequence"/>
</dbReference>
<comment type="caution">
    <text evidence="2">The sequence shown here is derived from an EMBL/GenBank/DDBJ whole genome shotgun (WGS) entry which is preliminary data.</text>
</comment>
<dbReference type="EMBL" id="BLXT01005617">
    <property type="protein sequence ID" value="GFO24568.1"/>
    <property type="molecule type" value="Genomic_DNA"/>
</dbReference>
<dbReference type="AlphaFoldDB" id="A0AAV4C0G6"/>
<name>A0AAV4C0G6_9GAST</name>
<keyword evidence="3" id="KW-1185">Reference proteome</keyword>
<proteinExistence type="predicted"/>
<evidence type="ECO:0000256" key="1">
    <source>
        <dbReference type="SAM" id="MobiDB-lite"/>
    </source>
</evidence>
<feature type="region of interest" description="Disordered" evidence="1">
    <location>
        <begin position="42"/>
        <end position="100"/>
    </location>
</feature>
<organism evidence="2 3">
    <name type="scientific">Plakobranchus ocellatus</name>
    <dbReference type="NCBI Taxonomy" id="259542"/>
    <lineage>
        <taxon>Eukaryota</taxon>
        <taxon>Metazoa</taxon>
        <taxon>Spiralia</taxon>
        <taxon>Lophotrochozoa</taxon>
        <taxon>Mollusca</taxon>
        <taxon>Gastropoda</taxon>
        <taxon>Heterobranchia</taxon>
        <taxon>Euthyneura</taxon>
        <taxon>Panpulmonata</taxon>
        <taxon>Sacoglossa</taxon>
        <taxon>Placobranchoidea</taxon>
        <taxon>Plakobranchidae</taxon>
        <taxon>Plakobranchus</taxon>
    </lineage>
</organism>
<accession>A0AAV4C0G6</accession>
<feature type="compositionally biased region" description="Basic and acidic residues" evidence="1">
    <location>
        <begin position="64"/>
        <end position="80"/>
    </location>
</feature>
<evidence type="ECO:0000313" key="3">
    <source>
        <dbReference type="Proteomes" id="UP000735302"/>
    </source>
</evidence>
<gene>
    <name evidence="2" type="ORF">PoB_005107300</name>
</gene>
<sequence>MICCIGQYQEQLAEKRAVEQLAAMNVTPVLIKDTDEINTIEESISRTSEQKNANNVESSTPRRFSTDSRSARARSSDTRRLSNMQEFAEEDQSITQGMDITPLSSTGNVPDNFMLNCLNLTPREALTEERCVK</sequence>
<protein>
    <submittedName>
        <fullName evidence="2">Uncharacterized protein</fullName>
    </submittedName>
</protein>
<reference evidence="2 3" key="1">
    <citation type="journal article" date="2021" name="Elife">
        <title>Chloroplast acquisition without the gene transfer in kleptoplastic sea slugs, Plakobranchus ocellatus.</title>
        <authorList>
            <person name="Maeda T."/>
            <person name="Takahashi S."/>
            <person name="Yoshida T."/>
            <person name="Shimamura S."/>
            <person name="Takaki Y."/>
            <person name="Nagai Y."/>
            <person name="Toyoda A."/>
            <person name="Suzuki Y."/>
            <person name="Arimoto A."/>
            <person name="Ishii H."/>
            <person name="Satoh N."/>
            <person name="Nishiyama T."/>
            <person name="Hasebe M."/>
            <person name="Maruyama T."/>
            <person name="Minagawa J."/>
            <person name="Obokata J."/>
            <person name="Shigenobu S."/>
        </authorList>
    </citation>
    <scope>NUCLEOTIDE SEQUENCE [LARGE SCALE GENOMIC DNA]</scope>
</reference>